<dbReference type="InterPro" id="IPR039883">
    <property type="entry name" value="Fcf2/DNTTIP2"/>
</dbReference>
<dbReference type="AlphaFoldDB" id="A0A8G1VVU5"/>
<sequence>MTGATCSKFDDLQIQDGIILTDQEIEQLLLEAEDRLQGCDGERPKESDHIQAADSLSEQILIRIPKLSDSTALEPYFHPKDDIALVNTARLLTHEDYNDGHTKRPSGATHDSKSLKMKPTAGSDWFDLPKTELTAELRRDLQLLRMRSVLDPKRHYKKENSKAQPPTYSQIGTIIEGPTEFFSGRIAKKDRKKTFVDEALALEKETKRFETKYRDIQATKQSGKKAYYKTLRSRRNTRGK</sequence>
<protein>
    <submittedName>
        <fullName evidence="5">Putative nucleolus protein required for cell viability</fullName>
    </submittedName>
</protein>
<name>A0A8G1VVU5_9EURO</name>
<dbReference type="GO" id="GO:0006396">
    <property type="term" value="P:RNA processing"/>
    <property type="evidence" value="ECO:0007669"/>
    <property type="project" value="TreeGrafter"/>
</dbReference>
<comment type="subcellular location">
    <subcellularLocation>
        <location evidence="1">Nucleus</location>
        <location evidence="1">Nucleolus</location>
    </subcellularLocation>
</comment>
<accession>A0A8G1VVU5</accession>
<gene>
    <name evidence="5" type="ORF">BO72DRAFT_532806</name>
</gene>
<evidence type="ECO:0000259" key="4">
    <source>
        <dbReference type="Pfam" id="PF08698"/>
    </source>
</evidence>
<evidence type="ECO:0000313" key="6">
    <source>
        <dbReference type="Proteomes" id="UP000249789"/>
    </source>
</evidence>
<feature type="region of interest" description="Disordered" evidence="3">
    <location>
        <begin position="96"/>
        <end position="116"/>
    </location>
</feature>
<dbReference type="VEuPathDB" id="FungiDB:BO72DRAFT_532806"/>
<evidence type="ECO:0000256" key="2">
    <source>
        <dbReference type="ARBA" id="ARBA00023242"/>
    </source>
</evidence>
<dbReference type="InterPro" id="IPR014810">
    <property type="entry name" value="Fcf2_C"/>
</dbReference>
<keyword evidence="6" id="KW-1185">Reference proteome</keyword>
<dbReference type="PANTHER" id="PTHR21686">
    <property type="entry name" value="DEOXYNUCLEOTIDYLTRANSFERASE TERMINAL-INTERACTING PROTEIN 2"/>
    <property type="match status" value="1"/>
</dbReference>
<proteinExistence type="predicted"/>
<evidence type="ECO:0000313" key="5">
    <source>
        <dbReference type="EMBL" id="RAK71329.1"/>
    </source>
</evidence>
<reference evidence="5 6" key="1">
    <citation type="submission" date="2018-02" db="EMBL/GenBank/DDBJ databases">
        <title>The genomes of Aspergillus section Nigri reveals drivers in fungal speciation.</title>
        <authorList>
            <consortium name="DOE Joint Genome Institute"/>
            <person name="Vesth T.C."/>
            <person name="Nybo J."/>
            <person name="Theobald S."/>
            <person name="Brandl J."/>
            <person name="Frisvad J.C."/>
            <person name="Nielsen K.F."/>
            <person name="Lyhne E.K."/>
            <person name="Kogle M.E."/>
            <person name="Kuo A."/>
            <person name="Riley R."/>
            <person name="Clum A."/>
            <person name="Nolan M."/>
            <person name="Lipzen A."/>
            <person name="Salamov A."/>
            <person name="Henrissat B."/>
            <person name="Wiebenga A."/>
            <person name="De vries R.P."/>
            <person name="Grigoriev I.V."/>
            <person name="Mortensen U.H."/>
            <person name="Andersen M.R."/>
            <person name="Baker S.E."/>
        </authorList>
    </citation>
    <scope>NUCLEOTIDE SEQUENCE [LARGE SCALE GENOMIC DNA]</scope>
    <source>
        <strain evidence="5 6">CBS 313.89</strain>
    </source>
</reference>
<feature type="compositionally biased region" description="Basic residues" evidence="3">
    <location>
        <begin position="222"/>
        <end position="240"/>
    </location>
</feature>
<feature type="region of interest" description="Disordered" evidence="3">
    <location>
        <begin position="221"/>
        <end position="240"/>
    </location>
</feature>
<dbReference type="GeneID" id="63867794"/>
<evidence type="ECO:0000256" key="1">
    <source>
        <dbReference type="ARBA" id="ARBA00004604"/>
    </source>
</evidence>
<dbReference type="Proteomes" id="UP000249789">
    <property type="component" value="Unassembled WGS sequence"/>
</dbReference>
<dbReference type="RefSeq" id="XP_040795341.1">
    <property type="nucleotide sequence ID" value="XM_040950459.1"/>
</dbReference>
<dbReference type="OrthoDB" id="427886at2759"/>
<dbReference type="PANTHER" id="PTHR21686:SF12">
    <property type="entry name" value="DEOXYNUCLEOTIDYLTRANSFERASE TERMINAL-INTERACTING PROTEIN 2"/>
    <property type="match status" value="1"/>
</dbReference>
<dbReference type="GO" id="GO:0005730">
    <property type="term" value="C:nucleolus"/>
    <property type="evidence" value="ECO:0007669"/>
    <property type="project" value="UniProtKB-SubCell"/>
</dbReference>
<dbReference type="GO" id="GO:0003723">
    <property type="term" value="F:RNA binding"/>
    <property type="evidence" value="ECO:0007669"/>
    <property type="project" value="TreeGrafter"/>
</dbReference>
<evidence type="ECO:0000256" key="3">
    <source>
        <dbReference type="SAM" id="MobiDB-lite"/>
    </source>
</evidence>
<dbReference type="Pfam" id="PF08698">
    <property type="entry name" value="Fcf2"/>
    <property type="match status" value="1"/>
</dbReference>
<organism evidence="5 6">
    <name type="scientific">Aspergillus fijiensis CBS 313.89</name>
    <dbReference type="NCBI Taxonomy" id="1448319"/>
    <lineage>
        <taxon>Eukaryota</taxon>
        <taxon>Fungi</taxon>
        <taxon>Dikarya</taxon>
        <taxon>Ascomycota</taxon>
        <taxon>Pezizomycotina</taxon>
        <taxon>Eurotiomycetes</taxon>
        <taxon>Eurotiomycetidae</taxon>
        <taxon>Eurotiales</taxon>
        <taxon>Aspergillaceae</taxon>
        <taxon>Aspergillus</taxon>
    </lineage>
</organism>
<keyword evidence="2" id="KW-0539">Nucleus</keyword>
<dbReference type="EMBL" id="KZ824725">
    <property type="protein sequence ID" value="RAK71329.1"/>
    <property type="molecule type" value="Genomic_DNA"/>
</dbReference>
<feature type="domain" description="Fcf2 pre-rRNA processing C-terminal" evidence="4">
    <location>
        <begin position="118"/>
        <end position="212"/>
    </location>
</feature>